<dbReference type="Gene3D" id="2.30.280.10">
    <property type="entry name" value="SRA-YDG"/>
    <property type="match status" value="1"/>
</dbReference>
<dbReference type="SUPFAM" id="SSF88697">
    <property type="entry name" value="PUA domain-like"/>
    <property type="match status" value="1"/>
</dbReference>
<name>A0A212UA37_9BACT</name>
<dbReference type="Pfam" id="PF02182">
    <property type="entry name" value="SAD_SRA"/>
    <property type="match status" value="1"/>
</dbReference>
<sequence length="151" mass="16645">MPPRVFGHISYYLPGDVFNHRIALSRAGVHRPTRAGISGSAAEGADSIVLADQYEDDVFEEDYLMYAGHGGRDRETGHQVTDQELSPKNQALLKSQATGLPVRVVRKVAHEGNLVYRYEGLYQVVGATFEAGKSGFKVWKFRLVPFPVAPA</sequence>
<reference evidence="3" key="1">
    <citation type="submission" date="2017-06" db="EMBL/GenBank/DDBJ databases">
        <authorList>
            <person name="Varghese N."/>
            <person name="Submissions S."/>
        </authorList>
    </citation>
    <scope>NUCLEOTIDE SEQUENCE [LARGE SCALE GENOMIC DNA]</scope>
    <source>
        <strain evidence="3">DSM 11116</strain>
    </source>
</reference>
<proteinExistence type="predicted"/>
<dbReference type="GO" id="GO:0016567">
    <property type="term" value="P:protein ubiquitination"/>
    <property type="evidence" value="ECO:0007669"/>
    <property type="project" value="TreeGrafter"/>
</dbReference>
<dbReference type="InterPro" id="IPR045134">
    <property type="entry name" value="UHRF1/2-like"/>
</dbReference>
<dbReference type="InterPro" id="IPR036987">
    <property type="entry name" value="SRA-YDG_sf"/>
</dbReference>
<dbReference type="RefSeq" id="WP_088844070.1">
    <property type="nucleotide sequence ID" value="NZ_FYEW01000002.1"/>
</dbReference>
<dbReference type="InterPro" id="IPR015947">
    <property type="entry name" value="PUA-like_sf"/>
</dbReference>
<dbReference type="Proteomes" id="UP000198131">
    <property type="component" value="Unassembled WGS sequence"/>
</dbReference>
<dbReference type="PANTHER" id="PTHR14140">
    <property type="entry name" value="E3 UBIQUITIN-PROTEIN LIGASE UHRF-RELATED"/>
    <property type="match status" value="1"/>
</dbReference>
<dbReference type="OrthoDB" id="67788at2"/>
<protein>
    <submittedName>
        <fullName evidence="2">SAD/SRA domain-containing protein</fullName>
    </submittedName>
</protein>
<dbReference type="EMBL" id="FYEW01000002">
    <property type="protein sequence ID" value="SNC75162.1"/>
    <property type="molecule type" value="Genomic_DNA"/>
</dbReference>
<dbReference type="SMART" id="SM00466">
    <property type="entry name" value="SRA"/>
    <property type="match status" value="1"/>
</dbReference>
<accession>A0A212UA37</accession>
<dbReference type="GO" id="GO:0061630">
    <property type="term" value="F:ubiquitin protein ligase activity"/>
    <property type="evidence" value="ECO:0007669"/>
    <property type="project" value="TreeGrafter"/>
</dbReference>
<dbReference type="InterPro" id="IPR003105">
    <property type="entry name" value="SRA_YDG"/>
</dbReference>
<dbReference type="AlphaFoldDB" id="A0A212UA37"/>
<dbReference type="PROSITE" id="PS51015">
    <property type="entry name" value="YDG"/>
    <property type="match status" value="1"/>
</dbReference>
<keyword evidence="3" id="KW-1185">Reference proteome</keyword>
<dbReference type="PANTHER" id="PTHR14140:SF27">
    <property type="entry name" value="OS04G0289800 PROTEIN"/>
    <property type="match status" value="1"/>
</dbReference>
<evidence type="ECO:0000313" key="2">
    <source>
        <dbReference type="EMBL" id="SNC75162.1"/>
    </source>
</evidence>
<evidence type="ECO:0000313" key="3">
    <source>
        <dbReference type="Proteomes" id="UP000198131"/>
    </source>
</evidence>
<dbReference type="GO" id="GO:0044027">
    <property type="term" value="P:negative regulation of gene expression via chromosomal CpG island methylation"/>
    <property type="evidence" value="ECO:0007669"/>
    <property type="project" value="TreeGrafter"/>
</dbReference>
<evidence type="ECO:0000259" key="1">
    <source>
        <dbReference type="PROSITE" id="PS51015"/>
    </source>
</evidence>
<organism evidence="2 3">
    <name type="scientific">Hymenobacter gelipurpurascens</name>
    <dbReference type="NCBI Taxonomy" id="89968"/>
    <lineage>
        <taxon>Bacteria</taxon>
        <taxon>Pseudomonadati</taxon>
        <taxon>Bacteroidota</taxon>
        <taxon>Cytophagia</taxon>
        <taxon>Cytophagales</taxon>
        <taxon>Hymenobacteraceae</taxon>
        <taxon>Hymenobacter</taxon>
    </lineage>
</organism>
<gene>
    <name evidence="2" type="ORF">SAMN06265337_2735</name>
</gene>
<feature type="domain" description="YDG" evidence="1">
    <location>
        <begin position="7"/>
        <end position="145"/>
    </location>
</feature>